<keyword evidence="15" id="KW-1185">Reference proteome</keyword>
<dbReference type="PANTHER" id="PTHR24300:SF302">
    <property type="entry name" value="CYTOCHROME P450"/>
    <property type="match status" value="1"/>
</dbReference>
<dbReference type="InterPro" id="IPR002401">
    <property type="entry name" value="Cyt_P450_E_grp-I"/>
</dbReference>
<evidence type="ECO:0000313" key="14">
    <source>
        <dbReference type="EMBL" id="KAG8445790.1"/>
    </source>
</evidence>
<dbReference type="Gene3D" id="1.10.630.10">
    <property type="entry name" value="Cytochrome P450"/>
    <property type="match status" value="1"/>
</dbReference>
<evidence type="ECO:0000256" key="11">
    <source>
        <dbReference type="ARBA" id="ARBA00023136"/>
    </source>
</evidence>
<evidence type="ECO:0000256" key="6">
    <source>
        <dbReference type="ARBA" id="ARBA00022824"/>
    </source>
</evidence>
<comment type="similarity">
    <text evidence="3">Belongs to the cytochrome P450 family.</text>
</comment>
<keyword evidence="6" id="KW-0256">Endoplasmic reticulum</keyword>
<dbReference type="PRINTS" id="PR00463">
    <property type="entry name" value="EP450I"/>
</dbReference>
<evidence type="ECO:0000256" key="10">
    <source>
        <dbReference type="ARBA" id="ARBA00023033"/>
    </source>
</evidence>
<dbReference type="Pfam" id="PF00067">
    <property type="entry name" value="p450"/>
    <property type="match status" value="1"/>
</dbReference>
<keyword evidence="13" id="KW-1133">Transmembrane helix</keyword>
<keyword evidence="11 13" id="KW-0472">Membrane</keyword>
<evidence type="ECO:0000256" key="4">
    <source>
        <dbReference type="ARBA" id="ARBA00022617"/>
    </source>
</evidence>
<comment type="caution">
    <text evidence="14">The sequence shown here is derived from an EMBL/GenBank/DDBJ whole genome shotgun (WGS) entry which is preliminary data.</text>
</comment>
<reference evidence="14" key="1">
    <citation type="thesis" date="2020" institute="ProQuest LLC" country="789 East Eisenhower Parkway, Ann Arbor, MI, USA">
        <title>Comparative Genomics and Chromosome Evolution.</title>
        <authorList>
            <person name="Mudd A.B."/>
        </authorList>
    </citation>
    <scope>NUCLEOTIDE SEQUENCE</scope>
    <source>
        <strain evidence="14">Female2</strain>
        <tissue evidence="14">Blood</tissue>
    </source>
</reference>
<evidence type="ECO:0000256" key="5">
    <source>
        <dbReference type="ARBA" id="ARBA00022723"/>
    </source>
</evidence>
<comment type="cofactor">
    <cofactor evidence="1 12">
        <name>heme</name>
        <dbReference type="ChEBI" id="CHEBI:30413"/>
    </cofactor>
</comment>
<keyword evidence="9 12" id="KW-0408">Iron</keyword>
<dbReference type="GO" id="GO:0005506">
    <property type="term" value="F:iron ion binding"/>
    <property type="evidence" value="ECO:0007669"/>
    <property type="project" value="InterPro"/>
</dbReference>
<keyword evidence="4 12" id="KW-0349">Heme</keyword>
<protein>
    <submittedName>
        <fullName evidence="14">Uncharacterized protein</fullName>
    </submittedName>
</protein>
<keyword evidence="5 12" id="KW-0479">Metal-binding</keyword>
<evidence type="ECO:0000256" key="3">
    <source>
        <dbReference type="ARBA" id="ARBA00010617"/>
    </source>
</evidence>
<keyword evidence="13" id="KW-0812">Transmembrane</keyword>
<accession>A0A8T2JQY3</accession>
<evidence type="ECO:0000256" key="8">
    <source>
        <dbReference type="ARBA" id="ARBA00023002"/>
    </source>
</evidence>
<dbReference type="InterPro" id="IPR036396">
    <property type="entry name" value="Cyt_P450_sf"/>
</dbReference>
<evidence type="ECO:0000256" key="13">
    <source>
        <dbReference type="SAM" id="Phobius"/>
    </source>
</evidence>
<sequence length="492" mass="56247">MFVSDWVFILLTVLLCLIVVKTFYRQKKTNVFNYPPGPKPLPIIGNLHIINMKKPYKTYLELSKIYGPVFSIHIGMQRSVVLCGHETVKDALIKHAEEFSARPLVPIFHDAFNGYGIVFSNGESWKAMRRFALSALRNVGAGKTSIENIVNEECDFLVEKFKSYRGTNFKNNTVLHAAVGNIILSILIGHRFDYDSPTILRLISLVQENIKLAGSPMALIYNVFPSVLRWLPGSHNTFKRNEAELKQFIEENFIQHKKKLDKNDQMDLIDVFLVKQLEKNNKESHFHVNNLIFLAHNMFIAGTDSVSTTLQWGILFMIKYPKIQMKVQKEIEKVIGSNQPQLKHKTLMPYTNAVIHEIQRFADVLPLNLPRSTTQDLTFRGYFLPKGTVVIPLLTSVLNDKDQFERPDEFYPQHFLDSEGNFVKKEAFIPFSAGERSCTGENLAKIEIFLFFTRLLQNFTFQVPPGTKLDLTSGIGFTTPPILYDISALPRA</sequence>
<dbReference type="FunFam" id="1.10.630.10:FF:000010">
    <property type="entry name" value="cytochrome P450 2W1 isoform X2"/>
    <property type="match status" value="1"/>
</dbReference>
<proteinExistence type="inferred from homology"/>
<keyword evidence="8" id="KW-0560">Oxidoreductase</keyword>
<evidence type="ECO:0000313" key="15">
    <source>
        <dbReference type="Proteomes" id="UP000812440"/>
    </source>
</evidence>
<dbReference type="InterPro" id="IPR050182">
    <property type="entry name" value="Cytochrome_P450_fam2"/>
</dbReference>
<evidence type="ECO:0000256" key="1">
    <source>
        <dbReference type="ARBA" id="ARBA00001971"/>
    </source>
</evidence>
<comment type="subcellular location">
    <subcellularLocation>
        <location evidence="2">Microsome membrane</location>
    </subcellularLocation>
</comment>
<dbReference type="GO" id="GO:0046222">
    <property type="term" value="P:aflatoxin metabolic process"/>
    <property type="evidence" value="ECO:0007669"/>
    <property type="project" value="UniProtKB-ARBA"/>
</dbReference>
<dbReference type="GO" id="GO:0006082">
    <property type="term" value="P:organic acid metabolic process"/>
    <property type="evidence" value="ECO:0007669"/>
    <property type="project" value="TreeGrafter"/>
</dbReference>
<evidence type="ECO:0000256" key="9">
    <source>
        <dbReference type="ARBA" id="ARBA00023004"/>
    </source>
</evidence>
<feature type="transmembrane region" description="Helical" evidence="13">
    <location>
        <begin position="6"/>
        <end position="24"/>
    </location>
</feature>
<dbReference type="EMBL" id="JAACNH010000004">
    <property type="protein sequence ID" value="KAG8445790.1"/>
    <property type="molecule type" value="Genomic_DNA"/>
</dbReference>
<gene>
    <name evidence="14" type="ORF">GDO86_010540</name>
</gene>
<feature type="binding site" description="axial binding residue" evidence="12">
    <location>
        <position position="438"/>
    </location>
    <ligand>
        <name>heme</name>
        <dbReference type="ChEBI" id="CHEBI:30413"/>
    </ligand>
    <ligandPart>
        <name>Fe</name>
        <dbReference type="ChEBI" id="CHEBI:18248"/>
    </ligandPart>
</feature>
<evidence type="ECO:0000256" key="12">
    <source>
        <dbReference type="PIRSR" id="PIRSR602401-1"/>
    </source>
</evidence>
<dbReference type="GO" id="GO:0006805">
    <property type="term" value="P:xenobiotic metabolic process"/>
    <property type="evidence" value="ECO:0007669"/>
    <property type="project" value="TreeGrafter"/>
</dbReference>
<dbReference type="InterPro" id="IPR001128">
    <property type="entry name" value="Cyt_P450"/>
</dbReference>
<name>A0A8T2JQY3_9PIPI</name>
<evidence type="ECO:0000256" key="7">
    <source>
        <dbReference type="ARBA" id="ARBA00022848"/>
    </source>
</evidence>
<keyword evidence="10" id="KW-0503">Monooxygenase</keyword>
<dbReference type="PRINTS" id="PR00385">
    <property type="entry name" value="P450"/>
</dbReference>
<dbReference type="Proteomes" id="UP000812440">
    <property type="component" value="Chromosome 5"/>
</dbReference>
<dbReference type="SUPFAM" id="SSF48264">
    <property type="entry name" value="Cytochrome P450"/>
    <property type="match status" value="1"/>
</dbReference>
<organism evidence="14 15">
    <name type="scientific">Hymenochirus boettgeri</name>
    <name type="common">Congo dwarf clawed frog</name>
    <dbReference type="NCBI Taxonomy" id="247094"/>
    <lineage>
        <taxon>Eukaryota</taxon>
        <taxon>Metazoa</taxon>
        <taxon>Chordata</taxon>
        <taxon>Craniata</taxon>
        <taxon>Vertebrata</taxon>
        <taxon>Euteleostomi</taxon>
        <taxon>Amphibia</taxon>
        <taxon>Batrachia</taxon>
        <taxon>Anura</taxon>
        <taxon>Pipoidea</taxon>
        <taxon>Pipidae</taxon>
        <taxon>Pipinae</taxon>
        <taxon>Hymenochirus</taxon>
    </lineage>
</organism>
<dbReference type="GO" id="GO:0016712">
    <property type="term" value="F:oxidoreductase activity, acting on paired donors, with incorporation or reduction of molecular oxygen, reduced flavin or flavoprotein as one donor, and incorporation of one atom of oxygen"/>
    <property type="evidence" value="ECO:0007669"/>
    <property type="project" value="TreeGrafter"/>
</dbReference>
<evidence type="ECO:0000256" key="2">
    <source>
        <dbReference type="ARBA" id="ARBA00004524"/>
    </source>
</evidence>
<dbReference type="GO" id="GO:0005737">
    <property type="term" value="C:cytoplasm"/>
    <property type="evidence" value="ECO:0007669"/>
    <property type="project" value="TreeGrafter"/>
</dbReference>
<keyword evidence="7" id="KW-0492">Microsome</keyword>
<dbReference type="OrthoDB" id="2789670at2759"/>
<dbReference type="AlphaFoldDB" id="A0A8T2JQY3"/>
<dbReference type="PANTHER" id="PTHR24300">
    <property type="entry name" value="CYTOCHROME P450 508A4-RELATED"/>
    <property type="match status" value="1"/>
</dbReference>
<dbReference type="GO" id="GO:0020037">
    <property type="term" value="F:heme binding"/>
    <property type="evidence" value="ECO:0007669"/>
    <property type="project" value="InterPro"/>
</dbReference>